<dbReference type="InterPro" id="IPR023214">
    <property type="entry name" value="HAD_sf"/>
</dbReference>
<dbReference type="AlphaFoldDB" id="A0A133UAP3"/>
<accession>A0A133UAP3</accession>
<name>A0A133UAP3_9EURY</name>
<dbReference type="SUPFAM" id="SSF56784">
    <property type="entry name" value="HAD-like"/>
    <property type="match status" value="1"/>
</dbReference>
<dbReference type="EMBL" id="LHXM01000030">
    <property type="protein sequence ID" value="KXA91239.1"/>
    <property type="molecule type" value="Genomic_DNA"/>
</dbReference>
<dbReference type="InterPro" id="IPR036412">
    <property type="entry name" value="HAD-like_sf"/>
</dbReference>
<evidence type="ECO:0000313" key="2">
    <source>
        <dbReference type="Proteomes" id="UP000070195"/>
    </source>
</evidence>
<protein>
    <submittedName>
        <fullName evidence="1">Uncharacterized protein</fullName>
    </submittedName>
</protein>
<gene>
    <name evidence="1" type="ORF">AKJ63_01755</name>
</gene>
<dbReference type="InterPro" id="IPR041492">
    <property type="entry name" value="HAD_2"/>
</dbReference>
<keyword evidence="2" id="KW-1185">Reference proteome</keyword>
<proteinExistence type="predicted"/>
<evidence type="ECO:0000313" key="1">
    <source>
        <dbReference type="EMBL" id="KXA91239.1"/>
    </source>
</evidence>
<dbReference type="Gene3D" id="3.40.50.1000">
    <property type="entry name" value="HAD superfamily/HAD-like"/>
    <property type="match status" value="1"/>
</dbReference>
<comment type="caution">
    <text evidence="1">The sequence shown here is derived from an EMBL/GenBank/DDBJ whole genome shotgun (WGS) entry which is preliminary data.</text>
</comment>
<reference evidence="1 2" key="1">
    <citation type="journal article" date="2016" name="Sci. Rep.">
        <title>Metabolic traits of an uncultured archaeal lineage -MSBL1- from brine pools of the Red Sea.</title>
        <authorList>
            <person name="Mwirichia R."/>
            <person name="Alam I."/>
            <person name="Rashid M."/>
            <person name="Vinu M."/>
            <person name="Ba-Alawi W."/>
            <person name="Anthony Kamau A."/>
            <person name="Kamanda Ngugi D."/>
            <person name="Goker M."/>
            <person name="Klenk H.P."/>
            <person name="Bajic V."/>
            <person name="Stingl U."/>
        </authorList>
    </citation>
    <scope>NUCLEOTIDE SEQUENCE [LARGE SCALE GENOMIC DNA]</scope>
    <source>
        <strain evidence="1">SCGC-AAA259D18</strain>
    </source>
</reference>
<sequence length="72" mass="8477">METVRDASRKNIRARLKRTRLGEFSNTTVLRNRTSRTRPEPDSIVSALDDFRVDPTKTTMMGDSWREEHRAR</sequence>
<dbReference type="Pfam" id="PF13419">
    <property type="entry name" value="HAD_2"/>
    <property type="match status" value="1"/>
</dbReference>
<organism evidence="1 2">
    <name type="scientific">candidate division MSBL1 archaeon SCGC-AAA259D18</name>
    <dbReference type="NCBI Taxonomy" id="1698262"/>
    <lineage>
        <taxon>Archaea</taxon>
        <taxon>Methanobacteriati</taxon>
        <taxon>Methanobacteriota</taxon>
        <taxon>candidate division MSBL1</taxon>
    </lineage>
</organism>
<dbReference type="Proteomes" id="UP000070195">
    <property type="component" value="Unassembled WGS sequence"/>
</dbReference>